<dbReference type="Pfam" id="PF01648">
    <property type="entry name" value="ACPS"/>
    <property type="match status" value="1"/>
</dbReference>
<dbReference type="GO" id="GO:0016740">
    <property type="term" value="F:transferase activity"/>
    <property type="evidence" value="ECO:0007669"/>
    <property type="project" value="UniProtKB-KW"/>
</dbReference>
<name>A0ABY7T7S2_9SPHI</name>
<dbReference type="Gene3D" id="3.90.470.20">
    <property type="entry name" value="4'-phosphopantetheinyl transferase domain"/>
    <property type="match status" value="1"/>
</dbReference>
<sequence length="238" mass="27284">MISIGNDIVDLSAIDKNRTQQKAFYSKILSDKEQQLYSRSSQMPFEIYVWLLWSAKESVYKFAKRLNPELIFSPARIEIVSEPVFESEFSEFKNFQNVNSKGSGFDLSFESGEFFNSVNSAPEKFSEYNYQINYLSKTYHLLSLISDKFIATIASQSSDFTKINWGIKYIDQNDYESQASVVRSFTLKRINEVFPNEANFSIGKNPVGGPTILKEQVETDFKVSFAHHGNYVAYAFAT</sequence>
<protein>
    <submittedName>
        <fullName evidence="3">4'-phosphopantetheinyl transferase superfamily protein</fullName>
    </submittedName>
</protein>
<evidence type="ECO:0000259" key="2">
    <source>
        <dbReference type="Pfam" id="PF01648"/>
    </source>
</evidence>
<keyword evidence="4" id="KW-1185">Reference proteome</keyword>
<feature type="domain" description="4'-phosphopantetheinyl transferase" evidence="2">
    <location>
        <begin position="3"/>
        <end position="81"/>
    </location>
</feature>
<dbReference type="EMBL" id="CP117167">
    <property type="protein sequence ID" value="WCT12175.1"/>
    <property type="molecule type" value="Genomic_DNA"/>
</dbReference>
<dbReference type="InterPro" id="IPR037143">
    <property type="entry name" value="4-PPantetheinyl_Trfase_dom_sf"/>
</dbReference>
<evidence type="ECO:0000256" key="1">
    <source>
        <dbReference type="ARBA" id="ARBA00022679"/>
    </source>
</evidence>
<dbReference type="RefSeq" id="WP_273630422.1">
    <property type="nucleotide sequence ID" value="NZ_CP117167.1"/>
</dbReference>
<dbReference type="Proteomes" id="UP001216139">
    <property type="component" value="Chromosome"/>
</dbReference>
<reference evidence="3 4" key="1">
    <citation type="submission" date="2023-02" db="EMBL/GenBank/DDBJ databases">
        <title>Genome sequence of Mucilaginibacter jinjuensis strain KACC 16571.</title>
        <authorList>
            <person name="Kim S."/>
            <person name="Heo J."/>
            <person name="Kwon S.-W."/>
        </authorList>
    </citation>
    <scope>NUCLEOTIDE SEQUENCE [LARGE SCALE GENOMIC DNA]</scope>
    <source>
        <strain evidence="3 4">KACC 16571</strain>
    </source>
</reference>
<proteinExistence type="predicted"/>
<dbReference type="InterPro" id="IPR008278">
    <property type="entry name" value="4-PPantetheinyl_Trfase_dom"/>
</dbReference>
<accession>A0ABY7T7S2</accession>
<gene>
    <name evidence="3" type="ORF">PQO05_25965</name>
</gene>
<organism evidence="3 4">
    <name type="scientific">Mucilaginibacter jinjuensis</name>
    <dbReference type="NCBI Taxonomy" id="1176721"/>
    <lineage>
        <taxon>Bacteria</taxon>
        <taxon>Pseudomonadati</taxon>
        <taxon>Bacteroidota</taxon>
        <taxon>Sphingobacteriia</taxon>
        <taxon>Sphingobacteriales</taxon>
        <taxon>Sphingobacteriaceae</taxon>
        <taxon>Mucilaginibacter</taxon>
    </lineage>
</organism>
<evidence type="ECO:0000313" key="3">
    <source>
        <dbReference type="EMBL" id="WCT12175.1"/>
    </source>
</evidence>
<evidence type="ECO:0000313" key="4">
    <source>
        <dbReference type="Proteomes" id="UP001216139"/>
    </source>
</evidence>
<dbReference type="SUPFAM" id="SSF56214">
    <property type="entry name" value="4'-phosphopantetheinyl transferase"/>
    <property type="match status" value="1"/>
</dbReference>
<keyword evidence="1 3" id="KW-0808">Transferase</keyword>